<keyword evidence="1" id="KW-0732">Signal</keyword>
<name>A0A4U7ALW4_9PEZI</name>
<accession>A0A4U7ALW4</accession>
<protein>
    <submittedName>
        <fullName evidence="2">Uncharacterized protein</fullName>
    </submittedName>
</protein>
<evidence type="ECO:0000313" key="3">
    <source>
        <dbReference type="Proteomes" id="UP000308133"/>
    </source>
</evidence>
<dbReference type="AlphaFoldDB" id="A0A4U7ALW4"/>
<dbReference type="Proteomes" id="UP000308133">
    <property type="component" value="Unassembled WGS sequence"/>
</dbReference>
<comment type="caution">
    <text evidence="2">The sequence shown here is derived from an EMBL/GenBank/DDBJ whole genome shotgun (WGS) entry which is preliminary data.</text>
</comment>
<evidence type="ECO:0000313" key="2">
    <source>
        <dbReference type="EMBL" id="TKX19033.1"/>
    </source>
</evidence>
<dbReference type="EMBL" id="PTQR01000123">
    <property type="protein sequence ID" value="TKX19033.1"/>
    <property type="molecule type" value="Genomic_DNA"/>
</dbReference>
<sequence>MGLTSFITLALAVNTVVAAPGYGNPNYLPAPQGCAYEKCLYSKSIPSSWKPVASTFCQILLRSTPKPVTVTSTTTVSTTTTIVPAPVSATTTSTVTATATSTSYTTNTITQPQMVASSVTCTGTATNTVTGGSTFADYPTGRPATPSKRSVEVLDVKQNDAWKLKHDKRQIPNGMPAFFSNGCRSPPPLVKLKDACSCFLTASTITVTRTATSTRSVTGIPITNTATATTTVTAMTVAVVSVTATAYTTITTTTCTSTATPTVTLVACGGFTSVPTSSTTAQISCTPAAAPSAVNAIHRIEASDTEGTLFEGCITTIPRTLTTPSGGTHQCGTGVTISGQMATAADNNGFTYDGTWSGSFNDYFITRIGNSAQTGNQYWGVLRNEVFTTSGGCGAGVQAGDRSQWIFDAFNKNTLLTVSPDYAAATAGQGSVTVTVRGQSPNGGGSNAYAGAALAGQTSAADGTVTIPVPRQAGCYQYKATANGAVRSNAFYLAVYDVFAAPPAPERRE</sequence>
<gene>
    <name evidence="2" type="ORF">C1H76_8924</name>
</gene>
<proteinExistence type="predicted"/>
<reference evidence="2 3" key="1">
    <citation type="submission" date="2018-02" db="EMBL/GenBank/DDBJ databases">
        <title>Draft genome sequences of Elsinoe sp., causing black scab on jojoba.</title>
        <authorList>
            <person name="Stodart B."/>
            <person name="Jeffress S."/>
            <person name="Ash G."/>
            <person name="Arun Chinnappa K."/>
        </authorList>
    </citation>
    <scope>NUCLEOTIDE SEQUENCE [LARGE SCALE GENOMIC DNA]</scope>
    <source>
        <strain evidence="2 3">Hillstone_2</strain>
    </source>
</reference>
<feature type="signal peptide" evidence="1">
    <location>
        <begin position="1"/>
        <end position="18"/>
    </location>
</feature>
<organism evidence="2 3">
    <name type="scientific">Elsinoe australis</name>
    <dbReference type="NCBI Taxonomy" id="40998"/>
    <lineage>
        <taxon>Eukaryota</taxon>
        <taxon>Fungi</taxon>
        <taxon>Dikarya</taxon>
        <taxon>Ascomycota</taxon>
        <taxon>Pezizomycotina</taxon>
        <taxon>Dothideomycetes</taxon>
        <taxon>Dothideomycetidae</taxon>
        <taxon>Myriangiales</taxon>
        <taxon>Elsinoaceae</taxon>
        <taxon>Elsinoe</taxon>
    </lineage>
</organism>
<evidence type="ECO:0000256" key="1">
    <source>
        <dbReference type="SAM" id="SignalP"/>
    </source>
</evidence>
<feature type="chain" id="PRO_5020294683" evidence="1">
    <location>
        <begin position="19"/>
        <end position="509"/>
    </location>
</feature>